<dbReference type="Proteomes" id="UP000053732">
    <property type="component" value="Unassembled WGS sequence"/>
</dbReference>
<dbReference type="AlphaFoldDB" id="A0A0G4NYF4"/>
<keyword evidence="2" id="KW-1185">Reference proteome</keyword>
<reference evidence="1 2" key="1">
    <citation type="journal article" date="2014" name="Nat. Commun.">
        <title>Multiple recent horizontal transfers of a large genomic region in cheese making fungi.</title>
        <authorList>
            <person name="Cheeseman K."/>
            <person name="Ropars J."/>
            <person name="Renault P."/>
            <person name="Dupont J."/>
            <person name="Gouzy J."/>
            <person name="Branca A."/>
            <person name="Abraham A.L."/>
            <person name="Ceppi M."/>
            <person name="Conseiller E."/>
            <person name="Debuchy R."/>
            <person name="Malagnac F."/>
            <person name="Goarin A."/>
            <person name="Silar P."/>
            <person name="Lacoste S."/>
            <person name="Sallet E."/>
            <person name="Bensimon A."/>
            <person name="Giraud T."/>
            <person name="Brygoo Y."/>
        </authorList>
    </citation>
    <scope>NUCLEOTIDE SEQUENCE [LARGE SCALE GENOMIC DNA]</scope>
    <source>
        <strain evidence="2">FM 013</strain>
    </source>
</reference>
<name>A0A0G4NYF4_PENC3</name>
<accession>A0A0G4NYF4</accession>
<protein>
    <submittedName>
        <fullName evidence="1">Str. FM013</fullName>
    </submittedName>
</protein>
<sequence length="370" mass="42206">MLVATKEILPSITTDFLLLEDIYCLSLCNRRLLALFRGQIKPQYYLERSAQLSFLRRLERDNPRYLACGTCLVLHSVDSISEPFELASPAHTYPPRVDCPVATFGKGLPSPFWMVRHKGFGTFSRYQLHFSHIHLAMRRFYCGPQYGISTDALSFTEVTSDFPCVDRVVSPITLFSIEAQICPTPPSLLLRIQDVMSMENTRLLLDDEDDFEPDQTYYGTLPACKHISKSFWMQNAPLNRYPTREYSTCDECNIDYETELSVNPSNGRIDAVMTSWINLGAGLNPDDPLWKINAGRMWGESDFWTEGLGYRHAGLSPRRTFEALTDTSLGDLTARNLSYLDDQRYETEMVPIPHSTPPTWALWNGAAIPW</sequence>
<dbReference type="EMBL" id="HG793135">
    <property type="protein sequence ID" value="CRL19095.1"/>
    <property type="molecule type" value="Genomic_DNA"/>
</dbReference>
<gene>
    <name evidence="1" type="ORF">PCAMFM013_S002g000965</name>
</gene>
<proteinExistence type="predicted"/>
<dbReference type="STRING" id="1429867.A0A0G4NYF4"/>
<evidence type="ECO:0000313" key="2">
    <source>
        <dbReference type="Proteomes" id="UP000053732"/>
    </source>
</evidence>
<evidence type="ECO:0000313" key="1">
    <source>
        <dbReference type="EMBL" id="CRL19095.1"/>
    </source>
</evidence>
<organism evidence="1 2">
    <name type="scientific">Penicillium camemberti (strain FM 013)</name>
    <dbReference type="NCBI Taxonomy" id="1429867"/>
    <lineage>
        <taxon>Eukaryota</taxon>
        <taxon>Fungi</taxon>
        <taxon>Dikarya</taxon>
        <taxon>Ascomycota</taxon>
        <taxon>Pezizomycotina</taxon>
        <taxon>Eurotiomycetes</taxon>
        <taxon>Eurotiomycetidae</taxon>
        <taxon>Eurotiales</taxon>
        <taxon>Aspergillaceae</taxon>
        <taxon>Penicillium</taxon>
    </lineage>
</organism>